<keyword evidence="5 6" id="KW-0472">Membrane</keyword>
<evidence type="ECO:0000256" key="1">
    <source>
        <dbReference type="ARBA" id="ARBA00004236"/>
    </source>
</evidence>
<evidence type="ECO:0000256" key="3">
    <source>
        <dbReference type="ARBA" id="ARBA00022692"/>
    </source>
</evidence>
<keyword evidence="7" id="KW-0282">Flagellum</keyword>
<keyword evidence="8" id="KW-1185">Reference proteome</keyword>
<comment type="subcellular location">
    <subcellularLocation>
        <location evidence="1">Cell membrane</location>
    </subcellularLocation>
</comment>
<dbReference type="EMBL" id="FNZX01000007">
    <property type="protein sequence ID" value="SEK59940.1"/>
    <property type="molecule type" value="Genomic_DNA"/>
</dbReference>
<dbReference type="InterPro" id="IPR022781">
    <property type="entry name" value="Flagellar_biosynth_FliO"/>
</dbReference>
<evidence type="ECO:0000313" key="7">
    <source>
        <dbReference type="EMBL" id="SEK59940.1"/>
    </source>
</evidence>
<evidence type="ECO:0000256" key="5">
    <source>
        <dbReference type="ARBA" id="ARBA00023136"/>
    </source>
</evidence>
<organism evidence="7 8">
    <name type="scientific">Pseudobutyrivibrio ruminis</name>
    <dbReference type="NCBI Taxonomy" id="46206"/>
    <lineage>
        <taxon>Bacteria</taxon>
        <taxon>Bacillati</taxon>
        <taxon>Bacillota</taxon>
        <taxon>Clostridia</taxon>
        <taxon>Lachnospirales</taxon>
        <taxon>Lachnospiraceae</taxon>
        <taxon>Pseudobutyrivibrio</taxon>
    </lineage>
</organism>
<dbReference type="GO" id="GO:0016020">
    <property type="term" value="C:membrane"/>
    <property type="evidence" value="ECO:0007669"/>
    <property type="project" value="InterPro"/>
</dbReference>
<evidence type="ECO:0000256" key="6">
    <source>
        <dbReference type="SAM" id="Phobius"/>
    </source>
</evidence>
<keyword evidence="2" id="KW-1003">Cell membrane</keyword>
<keyword evidence="3 6" id="KW-0812">Transmembrane</keyword>
<evidence type="ECO:0000256" key="4">
    <source>
        <dbReference type="ARBA" id="ARBA00022989"/>
    </source>
</evidence>
<keyword evidence="4 6" id="KW-1133">Transmembrane helix</keyword>
<keyword evidence="7" id="KW-0966">Cell projection</keyword>
<dbReference type="GO" id="GO:0044781">
    <property type="term" value="P:bacterial-type flagellum organization"/>
    <property type="evidence" value="ECO:0007669"/>
    <property type="project" value="InterPro"/>
</dbReference>
<evidence type="ECO:0000256" key="2">
    <source>
        <dbReference type="ARBA" id="ARBA00022475"/>
    </source>
</evidence>
<reference evidence="8" key="1">
    <citation type="submission" date="2016-10" db="EMBL/GenBank/DDBJ databases">
        <authorList>
            <person name="Varghese N."/>
        </authorList>
    </citation>
    <scope>NUCLEOTIDE SEQUENCE [LARGE SCALE GENOMIC DNA]</scope>
    <source>
        <strain evidence="8">ACV-9</strain>
    </source>
</reference>
<proteinExistence type="predicted"/>
<sequence>MLFLSAVGESIFQLIFALVVFVGVLALTAFVTKWIAGYQKSQGLNRNLEIVEGIRLATNKYVQIIRAGEDRYFVVAVGKDEVTLLGELSSSELKELDTTDTSVQMPVDFKSILDNLSRKKN</sequence>
<accession>A0A1H7IEJ0</accession>
<gene>
    <name evidence="7" type="ORF">SAMN02910377_01293</name>
</gene>
<dbReference type="Proteomes" id="UP000182321">
    <property type="component" value="Unassembled WGS sequence"/>
</dbReference>
<dbReference type="AlphaFoldDB" id="A0A1H7IEJ0"/>
<dbReference type="Pfam" id="PF04347">
    <property type="entry name" value="FliO"/>
    <property type="match status" value="1"/>
</dbReference>
<keyword evidence="7" id="KW-0969">Cilium</keyword>
<protein>
    <submittedName>
        <fullName evidence="7">Flagellar protein FliO/FliZ</fullName>
    </submittedName>
</protein>
<feature type="transmembrane region" description="Helical" evidence="6">
    <location>
        <begin position="12"/>
        <end position="36"/>
    </location>
</feature>
<name>A0A1H7IEJ0_9FIRM</name>
<evidence type="ECO:0000313" key="8">
    <source>
        <dbReference type="Proteomes" id="UP000182321"/>
    </source>
</evidence>